<dbReference type="PANTHER" id="PTHR43794">
    <property type="entry name" value="AMINOHYDROLASE SSNA-RELATED"/>
    <property type="match status" value="1"/>
</dbReference>
<evidence type="ECO:0000313" key="4">
    <source>
        <dbReference type="Proteomes" id="UP000556436"/>
    </source>
</evidence>
<organism evidence="3 4">
    <name type="scientific">Streptomyces netropsis</name>
    <name type="common">Streptoverticillium netropsis</name>
    <dbReference type="NCBI Taxonomy" id="55404"/>
    <lineage>
        <taxon>Bacteria</taxon>
        <taxon>Bacillati</taxon>
        <taxon>Actinomycetota</taxon>
        <taxon>Actinomycetes</taxon>
        <taxon>Kitasatosporales</taxon>
        <taxon>Streptomycetaceae</taxon>
        <taxon>Streptomyces</taxon>
    </lineage>
</organism>
<dbReference type="GO" id="GO:0016810">
    <property type="term" value="F:hydrolase activity, acting on carbon-nitrogen (but not peptide) bonds"/>
    <property type="evidence" value="ECO:0007669"/>
    <property type="project" value="InterPro"/>
</dbReference>
<reference evidence="3 4" key="1">
    <citation type="submission" date="2020-08" db="EMBL/GenBank/DDBJ databases">
        <title>Genomic Encyclopedia of Type Strains, Phase III (KMG-III): the genomes of soil and plant-associated and newly described type strains.</title>
        <authorList>
            <person name="Whitman W."/>
        </authorList>
    </citation>
    <scope>NUCLEOTIDE SEQUENCE [LARGE SCALE GENOMIC DNA]</scope>
    <source>
        <strain evidence="3 4">CECT 3265</strain>
    </source>
</reference>
<evidence type="ECO:0000259" key="2">
    <source>
        <dbReference type="Pfam" id="PF01979"/>
    </source>
</evidence>
<sequence length="528" mass="55745">MTMNGRHDVIDDGVVYINQGVIDQVGPAGAEPPAGHEQTAVTRSGGSIYPGLIELHNHLPYNVLPLWQVPENYPNRSEWGGAQNPDYRRLVTGPMRVLGEDAALMPAVVRYVEAKALVNGTTTSQGIALFSNTGARRMYRGVVRNVEATDDPALPEAATRIADVEAANAEKFLARLNQGRRLLLHLAEGRDTDSRNHFLALNFRDEEWAITENLIGIHCAGLLAEDFPVLATHGGSMVWSPLSNLLLYGRTADIAAARGAGVLLALGSDWSVSGSKGLLGELKAARLASEAAGGVFTDRDLVDMATRNPAVMLRWEAALGSLRAGARADVIVVSQAGGDAYTTLIDARDSDLSLVVIAGHARYGTRALMDDLAPVAELETGVRGLPAGRALHLRQASADPVVGALTLAEAARRLTQALADLPGTADRARAAPAVARGAGPQWRLALDEIEPTGAELRPRLPVLRAGRAVPSGPVIGGADAELEEGPLALPALRLDGLTATKDATYRRTLGGEMNLPPGFAAALEELLT</sequence>
<dbReference type="SUPFAM" id="SSF51338">
    <property type="entry name" value="Composite domain of metallo-dependent hydrolases"/>
    <property type="match status" value="1"/>
</dbReference>
<name>A0A7W7PC74_STRNE</name>
<dbReference type="SUPFAM" id="SSF51556">
    <property type="entry name" value="Metallo-dependent hydrolases"/>
    <property type="match status" value="1"/>
</dbReference>
<evidence type="ECO:0000256" key="1">
    <source>
        <dbReference type="ARBA" id="ARBA00022801"/>
    </source>
</evidence>
<dbReference type="InterPro" id="IPR050287">
    <property type="entry name" value="MTA/SAH_deaminase"/>
</dbReference>
<dbReference type="Gene3D" id="2.30.40.10">
    <property type="entry name" value="Urease, subunit C, domain 1"/>
    <property type="match status" value="1"/>
</dbReference>
<dbReference type="AlphaFoldDB" id="A0A7W7PC74"/>
<keyword evidence="1 3" id="KW-0378">Hydrolase</keyword>
<accession>A0A7W7PC74</accession>
<dbReference type="EMBL" id="JACHJG010000002">
    <property type="protein sequence ID" value="MBB4885366.1"/>
    <property type="molecule type" value="Genomic_DNA"/>
</dbReference>
<comment type="caution">
    <text evidence="3">The sequence shown here is derived from an EMBL/GenBank/DDBJ whole genome shotgun (WGS) entry which is preliminary data.</text>
</comment>
<dbReference type="InterPro" id="IPR006680">
    <property type="entry name" value="Amidohydro-rel"/>
</dbReference>
<evidence type="ECO:0000313" key="3">
    <source>
        <dbReference type="EMBL" id="MBB4885366.1"/>
    </source>
</evidence>
<dbReference type="PANTHER" id="PTHR43794:SF11">
    <property type="entry name" value="AMIDOHYDROLASE-RELATED DOMAIN-CONTAINING PROTEIN"/>
    <property type="match status" value="1"/>
</dbReference>
<dbReference type="Proteomes" id="UP000556436">
    <property type="component" value="Unassembled WGS sequence"/>
</dbReference>
<proteinExistence type="predicted"/>
<keyword evidence="4" id="KW-1185">Reference proteome</keyword>
<dbReference type="Gene3D" id="3.20.20.140">
    <property type="entry name" value="Metal-dependent hydrolases"/>
    <property type="match status" value="1"/>
</dbReference>
<dbReference type="InterPro" id="IPR032466">
    <property type="entry name" value="Metal_Hydrolase"/>
</dbReference>
<feature type="domain" description="Amidohydrolase-related" evidence="2">
    <location>
        <begin position="213"/>
        <end position="359"/>
    </location>
</feature>
<dbReference type="InterPro" id="IPR011059">
    <property type="entry name" value="Metal-dep_hydrolase_composite"/>
</dbReference>
<protein>
    <submittedName>
        <fullName evidence="3">Cytosine/adenosine deaminase-related metal-dependent hydrolase</fullName>
    </submittedName>
</protein>
<dbReference type="Pfam" id="PF01979">
    <property type="entry name" value="Amidohydro_1"/>
    <property type="match status" value="1"/>
</dbReference>
<gene>
    <name evidence="3" type="ORF">FHS38_001394</name>
</gene>